<dbReference type="PANTHER" id="PTHR31286">
    <property type="entry name" value="GLYCINE-RICH CELL WALL STRUCTURAL PROTEIN 1.8-LIKE"/>
    <property type="match status" value="1"/>
</dbReference>
<evidence type="ECO:0000313" key="3">
    <source>
        <dbReference type="Proteomes" id="UP000233837"/>
    </source>
</evidence>
<organism evidence="2 3">
    <name type="scientific">Dendrobium catenatum</name>
    <dbReference type="NCBI Taxonomy" id="906689"/>
    <lineage>
        <taxon>Eukaryota</taxon>
        <taxon>Viridiplantae</taxon>
        <taxon>Streptophyta</taxon>
        <taxon>Embryophyta</taxon>
        <taxon>Tracheophyta</taxon>
        <taxon>Spermatophyta</taxon>
        <taxon>Magnoliopsida</taxon>
        <taxon>Liliopsida</taxon>
        <taxon>Asparagales</taxon>
        <taxon>Orchidaceae</taxon>
        <taxon>Epidendroideae</taxon>
        <taxon>Malaxideae</taxon>
        <taxon>Dendrobiinae</taxon>
        <taxon>Dendrobium</taxon>
    </lineage>
</organism>
<gene>
    <name evidence="2" type="ORF">MA16_Dca006358</name>
</gene>
<dbReference type="EMBL" id="KZ502842">
    <property type="protein sequence ID" value="PKU72358.1"/>
    <property type="molecule type" value="Genomic_DNA"/>
</dbReference>
<proteinExistence type="predicted"/>
<dbReference type="Proteomes" id="UP000233837">
    <property type="component" value="Unassembled WGS sequence"/>
</dbReference>
<protein>
    <recommendedName>
        <fullName evidence="4">Zinc knuckle CX2CX4HX4C domain-containing protein</fullName>
    </recommendedName>
</protein>
<evidence type="ECO:0008006" key="4">
    <source>
        <dbReference type="Google" id="ProtNLM"/>
    </source>
</evidence>
<reference evidence="2 3" key="1">
    <citation type="journal article" date="2016" name="Sci. Rep.">
        <title>The Dendrobium catenatum Lindl. genome sequence provides insights into polysaccharide synthase, floral development and adaptive evolution.</title>
        <authorList>
            <person name="Zhang G.Q."/>
            <person name="Xu Q."/>
            <person name="Bian C."/>
            <person name="Tsai W.C."/>
            <person name="Yeh C.M."/>
            <person name="Liu K.W."/>
            <person name="Yoshida K."/>
            <person name="Zhang L.S."/>
            <person name="Chang S.B."/>
            <person name="Chen F."/>
            <person name="Shi Y."/>
            <person name="Su Y.Y."/>
            <person name="Zhang Y.Q."/>
            <person name="Chen L.J."/>
            <person name="Yin Y."/>
            <person name="Lin M."/>
            <person name="Huang H."/>
            <person name="Deng H."/>
            <person name="Wang Z.W."/>
            <person name="Zhu S.L."/>
            <person name="Zhao X."/>
            <person name="Deng C."/>
            <person name="Niu S.C."/>
            <person name="Huang J."/>
            <person name="Wang M."/>
            <person name="Liu G.H."/>
            <person name="Yang H.J."/>
            <person name="Xiao X.J."/>
            <person name="Hsiao Y.Y."/>
            <person name="Wu W.L."/>
            <person name="Chen Y.Y."/>
            <person name="Mitsuda N."/>
            <person name="Ohme-Takagi M."/>
            <person name="Luo Y.B."/>
            <person name="Van de Peer Y."/>
            <person name="Liu Z.J."/>
        </authorList>
    </citation>
    <scope>NUCLEOTIDE SEQUENCE [LARGE SCALE GENOMIC DNA]</scope>
    <source>
        <tissue evidence="2">The whole plant</tissue>
    </source>
</reference>
<dbReference type="InterPro" id="IPR040256">
    <property type="entry name" value="At4g02000-like"/>
</dbReference>
<sequence length="339" mass="38178">MRLLKWTPDFDVREESPIASTDQATVSISQPSVARVLVELDVSKKYANEIWIGFEVKGYFQKVEFKNLPIFCSFCKMHCHVVNECFKKFPNLRADKKYVKQSDEVCCDEKEKENSMELIGDRSSPLEMVPGNIPALSNLVILHNCQEQEVSKVNCVTIDSLKVVDTENENNVVNVLENMNTSLDCNIAIPVHNANDVMDSIVEQGNISVYLHLIGEEDENTNLTLEEGEISPTFLPKATSATLKDSAFKVNDNWSDDGKFMEDDGSSLHLEIANEGKTPNHSNYNSDAFTDTEDLYINAKCHARDDNDNSYIKVLSKSGRKPKHVVLQPPRNTRSNTSH</sequence>
<reference evidence="2 3" key="2">
    <citation type="journal article" date="2017" name="Nature">
        <title>The Apostasia genome and the evolution of orchids.</title>
        <authorList>
            <person name="Zhang G.Q."/>
            <person name="Liu K.W."/>
            <person name="Li Z."/>
            <person name="Lohaus R."/>
            <person name="Hsiao Y.Y."/>
            <person name="Niu S.C."/>
            <person name="Wang J.Y."/>
            <person name="Lin Y.C."/>
            <person name="Xu Q."/>
            <person name="Chen L.J."/>
            <person name="Yoshida K."/>
            <person name="Fujiwara S."/>
            <person name="Wang Z.W."/>
            <person name="Zhang Y.Q."/>
            <person name="Mitsuda N."/>
            <person name="Wang M."/>
            <person name="Liu G.H."/>
            <person name="Pecoraro L."/>
            <person name="Huang H.X."/>
            <person name="Xiao X.J."/>
            <person name="Lin M."/>
            <person name="Wu X.Y."/>
            <person name="Wu W.L."/>
            <person name="Chen Y.Y."/>
            <person name="Chang S.B."/>
            <person name="Sakamoto S."/>
            <person name="Ohme-Takagi M."/>
            <person name="Yagi M."/>
            <person name="Zeng S.J."/>
            <person name="Shen C.Y."/>
            <person name="Yeh C.M."/>
            <person name="Luo Y.B."/>
            <person name="Tsai W.C."/>
            <person name="Van de Peer Y."/>
            <person name="Liu Z.J."/>
        </authorList>
    </citation>
    <scope>NUCLEOTIDE SEQUENCE [LARGE SCALE GENOMIC DNA]</scope>
    <source>
        <tissue evidence="2">The whole plant</tissue>
    </source>
</reference>
<keyword evidence="3" id="KW-1185">Reference proteome</keyword>
<dbReference type="PANTHER" id="PTHR31286:SF165">
    <property type="entry name" value="DUF4283 DOMAIN-CONTAINING PROTEIN"/>
    <property type="match status" value="1"/>
</dbReference>
<accession>A0A2I0W9M5</accession>
<evidence type="ECO:0000313" key="2">
    <source>
        <dbReference type="EMBL" id="PKU72358.1"/>
    </source>
</evidence>
<evidence type="ECO:0000256" key="1">
    <source>
        <dbReference type="SAM" id="MobiDB-lite"/>
    </source>
</evidence>
<feature type="compositionally biased region" description="Polar residues" evidence="1">
    <location>
        <begin position="330"/>
        <end position="339"/>
    </location>
</feature>
<dbReference type="AlphaFoldDB" id="A0A2I0W9M5"/>
<feature type="region of interest" description="Disordered" evidence="1">
    <location>
        <begin position="317"/>
        <end position="339"/>
    </location>
</feature>
<name>A0A2I0W9M5_9ASPA</name>